<evidence type="ECO:0000259" key="1">
    <source>
        <dbReference type="Pfam" id="PF22274"/>
    </source>
</evidence>
<feature type="non-terminal residue" evidence="2">
    <location>
        <position position="211"/>
    </location>
</feature>
<comment type="caution">
    <text evidence="2">The sequence shown here is derived from an EMBL/GenBank/DDBJ whole genome shotgun (WGS) entry which is preliminary data.</text>
</comment>
<dbReference type="Pfam" id="PF22274">
    <property type="entry name" value="DGF-1_beta-sheet"/>
    <property type="match status" value="1"/>
</dbReference>
<feature type="domain" description="Dispersed gene family protein 1 beta-sheet" evidence="1">
    <location>
        <begin position="33"/>
        <end position="148"/>
    </location>
</feature>
<protein>
    <submittedName>
        <fullName evidence="2">Dispersed gene family protein 1 (DGF-1), putative</fullName>
    </submittedName>
</protein>
<reference evidence="2 3" key="1">
    <citation type="journal article" date="2012" name="BMC Genomics">
        <title>Comparative genomic analysis of human infective Trypanosoma cruzi lineages with the bat-restricted subspecies T. cruzi marinkellei.</title>
        <authorList>
            <person name="Franzen O."/>
            <person name="Talavera-Lopez C."/>
            <person name="Ochaya S."/>
            <person name="Butler C.E."/>
            <person name="Messenger L.A."/>
            <person name="Lewis M.D."/>
            <person name="Llewellyn M.S."/>
            <person name="Marinkelle C.J."/>
            <person name="Tyler K.M."/>
            <person name="Miles M.A."/>
            <person name="Andersson B."/>
        </authorList>
    </citation>
    <scope>NUCLEOTIDE SEQUENCE [LARGE SCALE GENOMIC DNA]</scope>
    <source>
        <strain evidence="2 3">B7</strain>
    </source>
</reference>
<dbReference type="EMBL" id="AHKC01023087">
    <property type="protein sequence ID" value="EKF25981.1"/>
    <property type="molecule type" value="Genomic_DNA"/>
</dbReference>
<accession>K2MUD0</accession>
<gene>
    <name evidence="2" type="ORF">MOQ_010347</name>
</gene>
<organism evidence="2 3">
    <name type="scientific">Trypanosoma cruzi marinkellei</name>
    <dbReference type="NCBI Taxonomy" id="85056"/>
    <lineage>
        <taxon>Eukaryota</taxon>
        <taxon>Discoba</taxon>
        <taxon>Euglenozoa</taxon>
        <taxon>Kinetoplastea</taxon>
        <taxon>Metakinetoplastina</taxon>
        <taxon>Trypanosomatida</taxon>
        <taxon>Trypanosomatidae</taxon>
        <taxon>Trypanosoma</taxon>
        <taxon>Schizotrypanum</taxon>
    </lineage>
</organism>
<evidence type="ECO:0000313" key="2">
    <source>
        <dbReference type="EMBL" id="EKF25981.1"/>
    </source>
</evidence>
<keyword evidence="3" id="KW-1185">Reference proteome</keyword>
<proteinExistence type="predicted"/>
<evidence type="ECO:0000313" key="3">
    <source>
        <dbReference type="Proteomes" id="UP000007350"/>
    </source>
</evidence>
<dbReference type="Proteomes" id="UP000007350">
    <property type="component" value="Unassembled WGS sequence"/>
</dbReference>
<name>K2MUD0_TRYCR</name>
<dbReference type="AlphaFoldDB" id="K2MUD0"/>
<dbReference type="InterPro" id="IPR053915">
    <property type="entry name" value="DGF-1_b-sheet_dom"/>
</dbReference>
<sequence>MLELSRFDAPQQTLNITLLQCVFMGLSIKGSGACVHVNVTSSLLGSGVLEFEGSFGASSQILVAGSTLVTMSVHAIAFPEFSLGANSTLLVLDNRIEGSRYALRFSIGVVVDGGAIIVKGNTLRVTENNGAESAICVYAVVVKNGGYFDVENNAMSSVIGVWFVKRATVSSAGLLRVAECTFFGRTEFLILRWCIYRTLSLFRVEHSGVWR</sequence>